<dbReference type="Pfam" id="PF10748">
    <property type="entry name" value="HofP"/>
    <property type="match status" value="1"/>
</dbReference>
<feature type="chain" id="PRO_5045742094" evidence="1">
    <location>
        <begin position="22"/>
        <end position="125"/>
    </location>
</feature>
<dbReference type="InterPro" id="IPR019684">
    <property type="entry name" value="HofP"/>
</dbReference>
<name>A0ABZ2GDN6_9GAMM</name>
<organism evidence="2 3">
    <name type="scientific">Pectobacterium cacticida</name>
    <dbReference type="NCBI Taxonomy" id="69221"/>
    <lineage>
        <taxon>Bacteria</taxon>
        <taxon>Pseudomonadati</taxon>
        <taxon>Pseudomonadota</taxon>
        <taxon>Gammaproteobacteria</taxon>
        <taxon>Enterobacterales</taxon>
        <taxon>Pectobacteriaceae</taxon>
        <taxon>Pectobacterium</taxon>
    </lineage>
</organism>
<feature type="signal peptide" evidence="1">
    <location>
        <begin position="1"/>
        <end position="21"/>
    </location>
</feature>
<sequence length="125" mass="13659">MNHIMLSSTLLWLSLLTSAQAERRAVRTDPFQPLAAPRCLTTAMQSAWRLKGVIGTGDRWTGWLARADAEWLKLTSGETIPPGDWLVSQLDRSGAKLVPTVRETGCDGSSEALLLVSPFINKPAK</sequence>
<dbReference type="EMBL" id="CP125967">
    <property type="protein sequence ID" value="WWO39079.1"/>
    <property type="molecule type" value="Genomic_DNA"/>
</dbReference>
<protein>
    <submittedName>
        <fullName evidence="2">DUF2531 family protein</fullName>
    </submittedName>
</protein>
<evidence type="ECO:0000313" key="2">
    <source>
        <dbReference type="EMBL" id="WWO39079.1"/>
    </source>
</evidence>
<dbReference type="Proteomes" id="UP001379444">
    <property type="component" value="Chromosome"/>
</dbReference>
<reference evidence="2 3" key="1">
    <citation type="journal article" date="2024" name="Front. Plant Sci.">
        <title>Comprehensive phenomic and genomic studies of the species, Pectobacterium cacticida and proposal for reclassification as Alcorniella cacticida comb. nov.</title>
        <authorList>
            <person name="Jonca J."/>
            <person name="Pirhonen M."/>
            <person name="Waleron M.M."/>
            <person name="Gawor J."/>
            <person name="Mrozik A."/>
            <person name="Smoktunowicz M."/>
            <person name="Waleron K."/>
            <person name="Waleron M."/>
        </authorList>
    </citation>
    <scope>NUCLEOTIDE SEQUENCE [LARGE SCALE GENOMIC DNA]</scope>
    <source>
        <strain evidence="2 3">DPMP6</strain>
    </source>
</reference>
<evidence type="ECO:0000313" key="3">
    <source>
        <dbReference type="Proteomes" id="UP001379444"/>
    </source>
</evidence>
<proteinExistence type="predicted"/>
<keyword evidence="1" id="KW-0732">Signal</keyword>
<accession>A0ABZ2GDN6</accession>
<evidence type="ECO:0000256" key="1">
    <source>
        <dbReference type="SAM" id="SignalP"/>
    </source>
</evidence>
<keyword evidence="3" id="KW-1185">Reference proteome</keyword>
<dbReference type="RefSeq" id="WP_264496923.1">
    <property type="nucleotide sequence ID" value="NZ_CP109947.1"/>
</dbReference>
<gene>
    <name evidence="2" type="ORF">QNA12_03360</name>
</gene>